<dbReference type="GO" id="GO:0005975">
    <property type="term" value="P:carbohydrate metabolic process"/>
    <property type="evidence" value="ECO:0007669"/>
    <property type="project" value="InterPro"/>
</dbReference>
<keyword evidence="7 10" id="KW-0472">Membrane</keyword>
<dbReference type="HAMAP" id="MF_00033">
    <property type="entry name" value="MurG"/>
    <property type="match status" value="1"/>
</dbReference>
<dbReference type="Proteomes" id="UP000078582">
    <property type="component" value="Chromosome"/>
</dbReference>
<feature type="domain" description="Glycosyl transferase family 28 C-terminal" evidence="12">
    <location>
        <begin position="187"/>
        <end position="352"/>
    </location>
</feature>
<gene>
    <name evidence="10" type="primary">murG</name>
    <name evidence="13" type="ORF">AYR53_10440</name>
</gene>
<keyword evidence="3 10" id="KW-0328">Glycosyltransferase</keyword>
<evidence type="ECO:0000313" key="13">
    <source>
        <dbReference type="EMBL" id="ANK63143.1"/>
    </source>
</evidence>
<dbReference type="GO" id="GO:0051301">
    <property type="term" value="P:cell division"/>
    <property type="evidence" value="ECO:0007669"/>
    <property type="project" value="UniProtKB-KW"/>
</dbReference>
<accession>A0A192H4G7</accession>
<dbReference type="GO" id="GO:0071555">
    <property type="term" value="P:cell wall organization"/>
    <property type="evidence" value="ECO:0007669"/>
    <property type="project" value="UniProtKB-KW"/>
</dbReference>
<dbReference type="Gene3D" id="3.40.50.2000">
    <property type="entry name" value="Glycogen Phosphorylase B"/>
    <property type="match status" value="2"/>
</dbReference>
<feature type="binding site" evidence="10">
    <location>
        <position position="124"/>
    </location>
    <ligand>
        <name>UDP-N-acetyl-alpha-D-glucosamine</name>
        <dbReference type="ChEBI" id="CHEBI:57705"/>
    </ligand>
</feature>
<evidence type="ECO:0000256" key="9">
    <source>
        <dbReference type="ARBA" id="ARBA00023316"/>
    </source>
</evidence>
<keyword evidence="5 10" id="KW-0133">Cell shape</keyword>
<evidence type="ECO:0000256" key="2">
    <source>
        <dbReference type="ARBA" id="ARBA00022618"/>
    </source>
</evidence>
<comment type="subcellular location">
    <subcellularLocation>
        <location evidence="10">Cell membrane</location>
        <topology evidence="10">Peripheral membrane protein</topology>
        <orientation evidence="10">Cytoplasmic side</orientation>
    </subcellularLocation>
</comment>
<dbReference type="GO" id="GO:0009252">
    <property type="term" value="P:peptidoglycan biosynthetic process"/>
    <property type="evidence" value="ECO:0007669"/>
    <property type="project" value="UniProtKB-UniRule"/>
</dbReference>
<evidence type="ECO:0000256" key="7">
    <source>
        <dbReference type="ARBA" id="ARBA00023136"/>
    </source>
</evidence>
<keyword evidence="8 10" id="KW-0131">Cell cycle</keyword>
<feature type="domain" description="Glycosyltransferase family 28 N-terminal" evidence="11">
    <location>
        <begin position="3"/>
        <end position="141"/>
    </location>
</feature>
<reference evidence="13 14" key="1">
    <citation type="submission" date="2016-03" db="EMBL/GenBank/DDBJ databases">
        <title>Pediococcus and Lactobacillus from brewery environment - whole genome sequencing and assembly.</title>
        <authorList>
            <person name="Behr J."/>
            <person name="Geissler A.J."/>
            <person name="Vogel R.F."/>
        </authorList>
    </citation>
    <scope>NUCLEOTIDE SEQUENCE [LARGE SCALE GENOMIC DNA]</scope>
    <source>
        <strain evidence="13 14">TMW 1.1989</strain>
    </source>
</reference>
<feature type="binding site" evidence="10">
    <location>
        <position position="294"/>
    </location>
    <ligand>
        <name>UDP-N-acetyl-alpha-D-glucosamine</name>
        <dbReference type="ChEBI" id="CHEBI:57705"/>
    </ligand>
</feature>
<dbReference type="SUPFAM" id="SSF53756">
    <property type="entry name" value="UDP-Glycosyltransferase/glycogen phosphorylase"/>
    <property type="match status" value="1"/>
</dbReference>
<dbReference type="RefSeq" id="WP_068280366.1">
    <property type="nucleotide sequence ID" value="NZ_CP014873.1"/>
</dbReference>
<keyword evidence="1 10" id="KW-1003">Cell membrane</keyword>
<keyword evidence="6 10" id="KW-0573">Peptidoglycan synthesis</keyword>
<evidence type="ECO:0000259" key="11">
    <source>
        <dbReference type="Pfam" id="PF03033"/>
    </source>
</evidence>
<dbReference type="OrthoDB" id="9808936at2"/>
<dbReference type="InterPro" id="IPR007235">
    <property type="entry name" value="Glyco_trans_28_C"/>
</dbReference>
<dbReference type="GO" id="GO:0008360">
    <property type="term" value="P:regulation of cell shape"/>
    <property type="evidence" value="ECO:0007669"/>
    <property type="project" value="UniProtKB-KW"/>
</dbReference>
<protein>
    <recommendedName>
        <fullName evidence="10">UDP-N-acetylglucosamine--N-acetylmuramyl-(pentapeptide) pyrophosphoryl-undecaprenol N-acetylglucosamine transferase</fullName>
        <ecNumber evidence="10">2.4.1.227</ecNumber>
    </recommendedName>
    <alternativeName>
        <fullName evidence="10">Undecaprenyl-PP-MurNAc-pentapeptide-UDPGlcNAc GlcNAc transferase</fullName>
    </alternativeName>
</protein>
<evidence type="ECO:0000256" key="6">
    <source>
        <dbReference type="ARBA" id="ARBA00022984"/>
    </source>
</evidence>
<comment type="similarity">
    <text evidence="10">Belongs to the glycosyltransferase 28 family. MurG subfamily.</text>
</comment>
<feature type="binding site" evidence="10">
    <location>
        <position position="249"/>
    </location>
    <ligand>
        <name>UDP-N-acetyl-alpha-D-glucosamine</name>
        <dbReference type="ChEBI" id="CHEBI:57705"/>
    </ligand>
</feature>
<comment type="pathway">
    <text evidence="10">Cell wall biogenesis; peptidoglycan biosynthesis.</text>
</comment>
<dbReference type="PANTHER" id="PTHR21015:SF22">
    <property type="entry name" value="GLYCOSYLTRANSFERASE"/>
    <property type="match status" value="1"/>
</dbReference>
<dbReference type="CDD" id="cd03785">
    <property type="entry name" value="GT28_MurG"/>
    <property type="match status" value="1"/>
</dbReference>
<dbReference type="InterPro" id="IPR004276">
    <property type="entry name" value="GlycoTrans_28_N"/>
</dbReference>
<dbReference type="InterPro" id="IPR006009">
    <property type="entry name" value="GlcNAc_MurG"/>
</dbReference>
<evidence type="ECO:0000313" key="14">
    <source>
        <dbReference type="Proteomes" id="UP000078582"/>
    </source>
</evidence>
<evidence type="ECO:0000256" key="8">
    <source>
        <dbReference type="ARBA" id="ARBA00023306"/>
    </source>
</evidence>
<dbReference type="Pfam" id="PF04101">
    <property type="entry name" value="Glyco_tran_28_C"/>
    <property type="match status" value="1"/>
</dbReference>
<dbReference type="AlphaFoldDB" id="A0A192H4G7"/>
<dbReference type="GO" id="GO:0050511">
    <property type="term" value="F:undecaprenyldiphospho-muramoylpentapeptide beta-N-acetylglucosaminyltransferase activity"/>
    <property type="evidence" value="ECO:0007669"/>
    <property type="project" value="UniProtKB-UniRule"/>
</dbReference>
<dbReference type="NCBIfam" id="TIGR01133">
    <property type="entry name" value="murG"/>
    <property type="match status" value="1"/>
</dbReference>
<dbReference type="Pfam" id="PF03033">
    <property type="entry name" value="Glyco_transf_28"/>
    <property type="match status" value="1"/>
</dbReference>
<proteinExistence type="inferred from homology"/>
<evidence type="ECO:0000256" key="5">
    <source>
        <dbReference type="ARBA" id="ARBA00022960"/>
    </source>
</evidence>
<keyword evidence="9 10" id="KW-0961">Cell wall biogenesis/degradation</keyword>
<dbReference type="GeneID" id="42982676"/>
<comment type="caution">
    <text evidence="10">Lacks conserved residue(s) required for the propagation of feature annotation.</text>
</comment>
<evidence type="ECO:0000256" key="10">
    <source>
        <dbReference type="HAMAP-Rule" id="MF_00033"/>
    </source>
</evidence>
<comment type="catalytic activity">
    <reaction evidence="10">
        <text>Mur2Ac(oyl-L-Ala-gamma-D-Glu-L-Lys-D-Ala-D-Ala)-di-trans,octa-cis-undecaprenyl diphosphate + UDP-N-acetyl-alpha-D-glucosamine = beta-D-GlcNAc-(1-&gt;4)-Mur2Ac(oyl-L-Ala-gamma-D-Glu-L-Lys-D-Ala-D-Ala)-di-trans,octa-cis-undecaprenyl diphosphate + UDP + H(+)</text>
        <dbReference type="Rhea" id="RHEA:23192"/>
        <dbReference type="ChEBI" id="CHEBI:15378"/>
        <dbReference type="ChEBI" id="CHEBI:57705"/>
        <dbReference type="ChEBI" id="CHEBI:58223"/>
        <dbReference type="ChEBI" id="CHEBI:60032"/>
        <dbReference type="ChEBI" id="CHEBI:60033"/>
        <dbReference type="EC" id="2.4.1.227"/>
    </reaction>
</comment>
<keyword evidence="14" id="KW-1185">Reference proteome</keyword>
<evidence type="ECO:0000259" key="12">
    <source>
        <dbReference type="Pfam" id="PF04101"/>
    </source>
</evidence>
<name>A0A192H4G7_9LACO</name>
<dbReference type="UniPathway" id="UPA00219"/>
<feature type="binding site" evidence="10">
    <location>
        <begin position="10"/>
        <end position="12"/>
    </location>
    <ligand>
        <name>UDP-N-acetyl-alpha-D-glucosamine</name>
        <dbReference type="ChEBI" id="CHEBI:57705"/>
    </ligand>
</feature>
<dbReference type="EC" id="2.4.1.227" evidence="10"/>
<dbReference type="GO" id="GO:0005886">
    <property type="term" value="C:plasma membrane"/>
    <property type="evidence" value="ECO:0007669"/>
    <property type="project" value="UniProtKB-SubCell"/>
</dbReference>
<dbReference type="EMBL" id="CP014873">
    <property type="protein sequence ID" value="ANK63143.1"/>
    <property type="molecule type" value="Genomic_DNA"/>
</dbReference>
<comment type="function">
    <text evidence="10">Cell wall formation. Catalyzes the transfer of a GlcNAc subunit on undecaprenyl-pyrophosphoryl-MurNAc-pentapeptide (lipid intermediate I) to form undecaprenyl-pyrophosphoryl-MurNAc-(pentapeptide)GlcNAc (lipid intermediate II).</text>
</comment>
<keyword evidence="4 10" id="KW-0808">Transferase</keyword>
<evidence type="ECO:0000256" key="1">
    <source>
        <dbReference type="ARBA" id="ARBA00022475"/>
    </source>
</evidence>
<organism evidence="13 14">
    <name type="scientific">Loigolactobacillus backii</name>
    <dbReference type="NCBI Taxonomy" id="375175"/>
    <lineage>
        <taxon>Bacteria</taxon>
        <taxon>Bacillati</taxon>
        <taxon>Bacillota</taxon>
        <taxon>Bacilli</taxon>
        <taxon>Lactobacillales</taxon>
        <taxon>Lactobacillaceae</taxon>
        <taxon>Loigolactobacillus</taxon>
    </lineage>
</organism>
<dbReference type="STRING" id="375175.AYR53_10440"/>
<keyword evidence="2 10" id="KW-0132">Cell division</keyword>
<dbReference type="PANTHER" id="PTHR21015">
    <property type="entry name" value="UDP-N-ACETYLGLUCOSAMINE--N-ACETYLMURAMYL-(PENTAPEPTIDE) PYROPHOSPHORYL-UNDECAPRENOL N-ACETYLGLUCOSAMINE TRANSFERASE 1"/>
    <property type="match status" value="1"/>
</dbReference>
<sequence>MRVIFSGGGTGGHIYPALAVIERMKERHLIDELLYVGTKKGLESKIVPQKGIPFTAIELQGFKRSLSLDNIKTITLFLKSVRTAKKLIRQFKPDVVVGTGGYVSSAVLYAAARLHIPTVINEQNSVAGITNRFLGHFVDKVSISFQAVADQFPATKIVLTGNPRGQQFAGIKPNDRLKDFGLQQAPTLLIFGGSRGAERINQAFLSALPQLNEKKYQVLFVSGQVHFAKIQASLKGKQVNSNIAIVPYIDDMPTILPDVAVILGRAGATSLAEITALGIPSILVPSPYVTNDHQTKNAQSLVDKNAARLVTEEQLTGETLVTVSDDLMQNEAKRQEMGQNAKAIGVPDAADRFIKVMQDLI</sequence>
<evidence type="ECO:0000256" key="3">
    <source>
        <dbReference type="ARBA" id="ARBA00022676"/>
    </source>
</evidence>
<evidence type="ECO:0000256" key="4">
    <source>
        <dbReference type="ARBA" id="ARBA00022679"/>
    </source>
</evidence>
<feature type="binding site" evidence="10">
    <location>
        <position position="194"/>
    </location>
    <ligand>
        <name>UDP-N-acetyl-alpha-D-glucosamine</name>
        <dbReference type="ChEBI" id="CHEBI:57705"/>
    </ligand>
</feature>